<feature type="transmembrane region" description="Helical" evidence="1">
    <location>
        <begin position="484"/>
        <end position="504"/>
    </location>
</feature>
<dbReference type="Proteomes" id="UP000054279">
    <property type="component" value="Unassembled WGS sequence"/>
</dbReference>
<protein>
    <submittedName>
        <fullName evidence="2">Uncharacterized protein</fullName>
    </submittedName>
</protein>
<dbReference type="HOGENOM" id="CLU_434802_0_0_1"/>
<keyword evidence="3" id="KW-1185">Reference proteome</keyword>
<evidence type="ECO:0000256" key="1">
    <source>
        <dbReference type="SAM" id="Phobius"/>
    </source>
</evidence>
<evidence type="ECO:0000313" key="2">
    <source>
        <dbReference type="EMBL" id="KIJ31025.1"/>
    </source>
</evidence>
<feature type="transmembrane region" description="Helical" evidence="1">
    <location>
        <begin position="148"/>
        <end position="169"/>
    </location>
</feature>
<proteinExistence type="predicted"/>
<keyword evidence="1" id="KW-0472">Membrane</keyword>
<keyword evidence="1" id="KW-0812">Transmembrane</keyword>
<dbReference type="EMBL" id="KN837249">
    <property type="protein sequence ID" value="KIJ31025.1"/>
    <property type="molecule type" value="Genomic_DNA"/>
</dbReference>
<keyword evidence="1" id="KW-1133">Transmembrane helix</keyword>
<dbReference type="OrthoDB" id="3043899at2759"/>
<reference evidence="2 3" key="1">
    <citation type="submission" date="2014-06" db="EMBL/GenBank/DDBJ databases">
        <title>Evolutionary Origins and Diversification of the Mycorrhizal Mutualists.</title>
        <authorList>
            <consortium name="DOE Joint Genome Institute"/>
            <consortium name="Mycorrhizal Genomics Consortium"/>
            <person name="Kohler A."/>
            <person name="Kuo A."/>
            <person name="Nagy L.G."/>
            <person name="Floudas D."/>
            <person name="Copeland A."/>
            <person name="Barry K.W."/>
            <person name="Cichocki N."/>
            <person name="Veneault-Fourrey C."/>
            <person name="LaButti K."/>
            <person name="Lindquist E.A."/>
            <person name="Lipzen A."/>
            <person name="Lundell T."/>
            <person name="Morin E."/>
            <person name="Murat C."/>
            <person name="Riley R."/>
            <person name="Ohm R."/>
            <person name="Sun H."/>
            <person name="Tunlid A."/>
            <person name="Henrissat B."/>
            <person name="Grigoriev I.V."/>
            <person name="Hibbett D.S."/>
            <person name="Martin F."/>
        </authorList>
    </citation>
    <scope>NUCLEOTIDE SEQUENCE [LARGE SCALE GENOMIC DNA]</scope>
    <source>
        <strain evidence="2 3">SS14</strain>
    </source>
</reference>
<accession>A0A0C9V0T8</accession>
<dbReference type="AlphaFoldDB" id="A0A0C9V0T8"/>
<organism evidence="2 3">
    <name type="scientific">Sphaerobolus stellatus (strain SS14)</name>
    <dbReference type="NCBI Taxonomy" id="990650"/>
    <lineage>
        <taxon>Eukaryota</taxon>
        <taxon>Fungi</taxon>
        <taxon>Dikarya</taxon>
        <taxon>Basidiomycota</taxon>
        <taxon>Agaricomycotina</taxon>
        <taxon>Agaricomycetes</taxon>
        <taxon>Phallomycetidae</taxon>
        <taxon>Geastrales</taxon>
        <taxon>Sphaerobolaceae</taxon>
        <taxon>Sphaerobolus</taxon>
    </lineage>
</organism>
<feature type="transmembrane region" description="Helical" evidence="1">
    <location>
        <begin position="34"/>
        <end position="60"/>
    </location>
</feature>
<sequence length="557" mass="61339">MSYPVLSEISPSTESNTASIREDYSLKKGKHLRYYPFSLILITAWILFILAEIAFLEFTVRITKDGYEGRSWITRSNGLQSFFLTIFAQGHGPITALHLSRLAISALYSKENGPRTWMEVFWLAEKTWGAPVGILSTAYAARKFRINVSPILIGFSLISLIILGTPISLKGAYPVTVISVGVPTEIFYSTLSPSKMAGVNGDSQLAAGAGAWATNHSVIDLFNRTTFTRSQRFQGEQETPTELFFTGDVFGTDTTLPGVLIQGDGCTVMDPTLNDIPALRAMCREQFGEDVDVNGPQTIANFSIALNMTYCLRSTSDETQFLSPSSTSVFILFENTNSSTRLGGELIHGIISCNAMTMTGNASLLGRSLEFKNFQVNNAIYMPTQNDSRLLDPIIAAIDHIFSEEEATDEQEALKYNALGYSQAQGPDGRLVHISPNLDGFAEAMWRGITHMASTIALLSADANQTYPATYYISISGRKRNWRFLIPAIVLLGIWFIGITALTLKMWRKTTGKALNGYSVVRLVAERTYLMAGVESGDLMDNSMLLQSFTLEHHKSG</sequence>
<gene>
    <name evidence="2" type="ORF">M422DRAFT_267337</name>
</gene>
<name>A0A0C9V0T8_SPHS4</name>
<evidence type="ECO:0000313" key="3">
    <source>
        <dbReference type="Proteomes" id="UP000054279"/>
    </source>
</evidence>